<dbReference type="GO" id="GO:0052689">
    <property type="term" value="F:carboxylic ester hydrolase activity"/>
    <property type="evidence" value="ECO:0007669"/>
    <property type="project" value="TreeGrafter"/>
</dbReference>
<dbReference type="Gene3D" id="3.40.50.1820">
    <property type="entry name" value="alpha/beta hydrolase"/>
    <property type="match status" value="1"/>
</dbReference>
<dbReference type="GO" id="GO:0006508">
    <property type="term" value="P:proteolysis"/>
    <property type="evidence" value="ECO:0007669"/>
    <property type="project" value="InterPro"/>
</dbReference>
<dbReference type="EMBL" id="PIQA01000001">
    <property type="protein sequence ID" value="RUO67833.1"/>
    <property type="molecule type" value="Genomic_DNA"/>
</dbReference>
<dbReference type="AlphaFoldDB" id="A0A432YWY0"/>
<protein>
    <submittedName>
        <fullName evidence="3">Alpha/beta hydrolase</fullName>
    </submittedName>
</protein>
<keyword evidence="3" id="KW-0378">Hydrolase</keyword>
<dbReference type="Pfam" id="PF00326">
    <property type="entry name" value="Peptidase_S9"/>
    <property type="match status" value="1"/>
</dbReference>
<dbReference type="PANTHER" id="PTHR43265:SF1">
    <property type="entry name" value="ESTERASE ESTD"/>
    <property type="match status" value="1"/>
</dbReference>
<evidence type="ECO:0000313" key="3">
    <source>
        <dbReference type="EMBL" id="RUO67833.1"/>
    </source>
</evidence>
<dbReference type="SUPFAM" id="SSF53474">
    <property type="entry name" value="alpha/beta-Hydrolases"/>
    <property type="match status" value="1"/>
</dbReference>
<dbReference type="Proteomes" id="UP000288361">
    <property type="component" value="Unassembled WGS sequence"/>
</dbReference>
<feature type="signal peptide" evidence="1">
    <location>
        <begin position="1"/>
        <end position="20"/>
    </location>
</feature>
<dbReference type="GO" id="GO:0008236">
    <property type="term" value="F:serine-type peptidase activity"/>
    <property type="evidence" value="ECO:0007669"/>
    <property type="project" value="InterPro"/>
</dbReference>
<dbReference type="InterPro" id="IPR001375">
    <property type="entry name" value="Peptidase_S9_cat"/>
</dbReference>
<reference evidence="3 4" key="1">
    <citation type="journal article" date="2011" name="Front. Microbiol.">
        <title>Genomic signatures of strain selection and enhancement in Bacillus atrophaeus var. globigii, a historical biowarfare simulant.</title>
        <authorList>
            <person name="Gibbons H.S."/>
            <person name="Broomall S.M."/>
            <person name="McNew L.A."/>
            <person name="Daligault H."/>
            <person name="Chapman C."/>
            <person name="Bruce D."/>
            <person name="Karavis M."/>
            <person name="Krepps M."/>
            <person name="McGregor P.A."/>
            <person name="Hong C."/>
            <person name="Park K.H."/>
            <person name="Akmal A."/>
            <person name="Feldman A."/>
            <person name="Lin J.S."/>
            <person name="Chang W.E."/>
            <person name="Higgs B.W."/>
            <person name="Demirev P."/>
            <person name="Lindquist J."/>
            <person name="Liem A."/>
            <person name="Fochler E."/>
            <person name="Read T.D."/>
            <person name="Tapia R."/>
            <person name="Johnson S."/>
            <person name="Bishop-Lilly K.A."/>
            <person name="Detter C."/>
            <person name="Han C."/>
            <person name="Sozhamannan S."/>
            <person name="Rosenzweig C.N."/>
            <person name="Skowronski E.W."/>
        </authorList>
    </citation>
    <scope>NUCLEOTIDE SEQUENCE [LARGE SCALE GENOMIC DNA]</scope>
    <source>
        <strain evidence="3 4">TPS4-2</strain>
    </source>
</reference>
<name>A0A432YWY0_9GAMM</name>
<feature type="chain" id="PRO_5019123693" evidence="1">
    <location>
        <begin position="21"/>
        <end position="298"/>
    </location>
</feature>
<gene>
    <name evidence="3" type="ORF">CWI73_02955</name>
</gene>
<evidence type="ECO:0000256" key="1">
    <source>
        <dbReference type="SAM" id="SignalP"/>
    </source>
</evidence>
<sequence length="298" mass="32720">MKIAFLISILVVLSTSPAIAGEKYLRDDGTEIRYYLDNAAADNLLVIFQGSDCNSVRHMTSVTTIWQTLAPNSALLTIEKYGIDDSLPYASGERDDCPTKYLQHDTMTQRINDGVQLTDAFKNSYDKVIVAGGSEGGSIALAAAERVSGLHSVLALNSGSSSFQHDIEFSIKQTVPEGQRNQALQGFRQFADQIKQSKEPFQVNVSGHGYAFWKDALERDLLKPLKTIDAPVFIIQSLEDTSVDPEQTRQEINKIISDGAKHITLKMLPGLDHGFQDSNGQSQLKNVVEGVSNIINTK</sequence>
<dbReference type="InterPro" id="IPR053145">
    <property type="entry name" value="AB_hydrolase_Est10"/>
</dbReference>
<feature type="domain" description="Peptidase S9 prolyl oligopeptidase catalytic" evidence="2">
    <location>
        <begin position="123"/>
        <end position="281"/>
    </location>
</feature>
<proteinExistence type="predicted"/>
<comment type="caution">
    <text evidence="3">The sequence shown here is derived from an EMBL/GenBank/DDBJ whole genome shotgun (WGS) entry which is preliminary data.</text>
</comment>
<organism evidence="3 4">
    <name type="scientific">Idiomarina piscisalsi</name>
    <dbReference type="NCBI Taxonomy" id="1096243"/>
    <lineage>
        <taxon>Bacteria</taxon>
        <taxon>Pseudomonadati</taxon>
        <taxon>Pseudomonadota</taxon>
        <taxon>Gammaproteobacteria</taxon>
        <taxon>Alteromonadales</taxon>
        <taxon>Idiomarinaceae</taxon>
        <taxon>Idiomarina</taxon>
    </lineage>
</organism>
<accession>A0A432YWY0</accession>
<dbReference type="RefSeq" id="WP_126751474.1">
    <property type="nucleotide sequence ID" value="NZ_JBHUMT010000016.1"/>
</dbReference>
<evidence type="ECO:0000259" key="2">
    <source>
        <dbReference type="Pfam" id="PF00326"/>
    </source>
</evidence>
<dbReference type="PANTHER" id="PTHR43265">
    <property type="entry name" value="ESTERASE ESTD"/>
    <property type="match status" value="1"/>
</dbReference>
<keyword evidence="1" id="KW-0732">Signal</keyword>
<dbReference type="InterPro" id="IPR029058">
    <property type="entry name" value="AB_hydrolase_fold"/>
</dbReference>
<evidence type="ECO:0000313" key="4">
    <source>
        <dbReference type="Proteomes" id="UP000288361"/>
    </source>
</evidence>